<dbReference type="SUPFAM" id="SSF81321">
    <property type="entry name" value="Family A G protein-coupled receptor-like"/>
    <property type="match status" value="1"/>
</dbReference>
<organism evidence="7 8">
    <name type="scientific">Rhizophagus clarus</name>
    <dbReference type="NCBI Taxonomy" id="94130"/>
    <lineage>
        <taxon>Eukaryota</taxon>
        <taxon>Fungi</taxon>
        <taxon>Fungi incertae sedis</taxon>
        <taxon>Mucoromycota</taxon>
        <taxon>Glomeromycotina</taxon>
        <taxon>Glomeromycetes</taxon>
        <taxon>Glomerales</taxon>
        <taxon>Glomeraceae</taxon>
        <taxon>Rhizophagus</taxon>
    </lineage>
</organism>
<evidence type="ECO:0000256" key="3">
    <source>
        <dbReference type="ARBA" id="ARBA00022989"/>
    </source>
</evidence>
<name>A0A8H3MG23_9GLOM</name>
<keyword evidence="4 5" id="KW-0472">Membrane</keyword>
<dbReference type="CDD" id="cd00637">
    <property type="entry name" value="7tm_classA_rhodopsin-like"/>
    <property type="match status" value="1"/>
</dbReference>
<evidence type="ECO:0000256" key="2">
    <source>
        <dbReference type="ARBA" id="ARBA00022692"/>
    </source>
</evidence>
<evidence type="ECO:0000259" key="6">
    <source>
        <dbReference type="PROSITE" id="PS50262"/>
    </source>
</evidence>
<proteinExistence type="predicted"/>
<feature type="transmembrane region" description="Helical" evidence="5">
    <location>
        <begin position="288"/>
        <end position="310"/>
    </location>
</feature>
<keyword evidence="3 5" id="KW-1133">Transmembrane helix</keyword>
<dbReference type="AlphaFoldDB" id="A0A8H3MG23"/>
<accession>A0A8H3MG23</accession>
<dbReference type="Pfam" id="PF00001">
    <property type="entry name" value="7tm_1"/>
    <property type="match status" value="1"/>
</dbReference>
<comment type="subcellular location">
    <subcellularLocation>
        <location evidence="1">Membrane</location>
        <topology evidence="1">Multi-pass membrane protein</topology>
    </subcellularLocation>
</comment>
<feature type="transmembrane region" description="Helical" evidence="5">
    <location>
        <begin position="167"/>
        <end position="189"/>
    </location>
</feature>
<dbReference type="GO" id="GO:0004930">
    <property type="term" value="F:G protein-coupled receptor activity"/>
    <property type="evidence" value="ECO:0007669"/>
    <property type="project" value="InterPro"/>
</dbReference>
<feature type="transmembrane region" description="Helical" evidence="5">
    <location>
        <begin position="201"/>
        <end position="222"/>
    </location>
</feature>
<evidence type="ECO:0000256" key="5">
    <source>
        <dbReference type="SAM" id="Phobius"/>
    </source>
</evidence>
<evidence type="ECO:0000313" key="8">
    <source>
        <dbReference type="Proteomes" id="UP000615446"/>
    </source>
</evidence>
<dbReference type="Gene3D" id="1.20.1070.10">
    <property type="entry name" value="Rhodopsin 7-helix transmembrane proteins"/>
    <property type="match status" value="1"/>
</dbReference>
<gene>
    <name evidence="7" type="ORF">RCL2_002859200</name>
</gene>
<feature type="transmembrane region" description="Helical" evidence="5">
    <location>
        <begin position="259"/>
        <end position="282"/>
    </location>
</feature>
<feature type="domain" description="G-protein coupled receptors family 1 profile" evidence="6">
    <location>
        <begin position="52"/>
        <end position="308"/>
    </location>
</feature>
<reference evidence="7" key="1">
    <citation type="submission" date="2019-10" db="EMBL/GenBank/DDBJ databases">
        <title>Conservation and host-specific expression of non-tandemly repeated heterogenous ribosome RNA gene in arbuscular mycorrhizal fungi.</title>
        <authorList>
            <person name="Maeda T."/>
            <person name="Kobayashi Y."/>
            <person name="Nakagawa T."/>
            <person name="Ezawa T."/>
            <person name="Yamaguchi K."/>
            <person name="Bino T."/>
            <person name="Nishimoto Y."/>
            <person name="Shigenobu S."/>
            <person name="Kawaguchi M."/>
        </authorList>
    </citation>
    <scope>NUCLEOTIDE SEQUENCE</scope>
    <source>
        <strain evidence="7">HR1</strain>
    </source>
</reference>
<dbReference type="OrthoDB" id="2376869at2759"/>
<dbReference type="EMBL" id="BLAL01000304">
    <property type="protein sequence ID" value="GET02210.1"/>
    <property type="molecule type" value="Genomic_DNA"/>
</dbReference>
<evidence type="ECO:0000256" key="1">
    <source>
        <dbReference type="ARBA" id="ARBA00004141"/>
    </source>
</evidence>
<dbReference type="GO" id="GO:0007189">
    <property type="term" value="P:adenylate cyclase-activating G protein-coupled receptor signaling pathway"/>
    <property type="evidence" value="ECO:0007669"/>
    <property type="project" value="TreeGrafter"/>
</dbReference>
<feature type="transmembrane region" description="Helical" evidence="5">
    <location>
        <begin position="41"/>
        <end position="62"/>
    </location>
</feature>
<dbReference type="InterPro" id="IPR017452">
    <property type="entry name" value="GPCR_Rhodpsn_7TM"/>
</dbReference>
<dbReference type="PANTHER" id="PTHR23112:SF0">
    <property type="entry name" value="TRANSMEMBRANE PROTEIN 116"/>
    <property type="match status" value="1"/>
</dbReference>
<dbReference type="PANTHER" id="PTHR23112">
    <property type="entry name" value="G PROTEIN-COUPLED RECEPTOR 157-RELATED"/>
    <property type="match status" value="1"/>
</dbReference>
<dbReference type="PROSITE" id="PS50262">
    <property type="entry name" value="G_PROTEIN_RECEP_F1_2"/>
    <property type="match status" value="1"/>
</dbReference>
<dbReference type="InterPro" id="IPR000276">
    <property type="entry name" value="GPCR_Rhodpsn"/>
</dbReference>
<evidence type="ECO:0000256" key="4">
    <source>
        <dbReference type="ARBA" id="ARBA00023136"/>
    </source>
</evidence>
<evidence type="ECO:0000313" key="7">
    <source>
        <dbReference type="EMBL" id="GET02210.1"/>
    </source>
</evidence>
<feature type="transmembrane region" description="Helical" evidence="5">
    <location>
        <begin position="125"/>
        <end position="146"/>
    </location>
</feature>
<comment type="caution">
    <text evidence="7">The sequence shown here is derived from an EMBL/GenBank/DDBJ whole genome shotgun (WGS) entry which is preliminary data.</text>
</comment>
<dbReference type="GO" id="GO:0005886">
    <property type="term" value="C:plasma membrane"/>
    <property type="evidence" value="ECO:0007669"/>
    <property type="project" value="TreeGrafter"/>
</dbReference>
<feature type="transmembrane region" description="Helical" evidence="5">
    <location>
        <begin position="83"/>
        <end position="105"/>
    </location>
</feature>
<protein>
    <recommendedName>
        <fullName evidence="6">G-protein coupled receptors family 1 profile domain-containing protein</fullName>
    </recommendedName>
</protein>
<feature type="transmembrane region" description="Helical" evidence="5">
    <location>
        <begin position="5"/>
        <end position="21"/>
    </location>
</feature>
<sequence>MDLRSFSFHIILFILSFLYMIPKNNAFQINQSYDAKTEFYIAMVIPLTALSFNLLGTFYIFYRTYLRWKHERKSILLSHRFPFYIAIIDFLYSLTDLINHSYSASNKSKFLNKEVITWPSPVCDIIGFCIVLFASINVLLVGAISITTWLRVVQEYYFKLGKYDYKIWLPIIFLSSILPLSTINSYGAQKYDCGIKAGHDVIGSLFFIVVILTLSTIIFCYIHILKTIHNIKEDNSSIASSNNNLMRLNDIERKTLKKVLTYILVFILQYVPVLIYDIFWFLKIQNLIVDTLASTVLCFGGIGNVIQYICNEGLTLKYRSSIIVIPSNYKPEATDEQQSNDDSTIASV</sequence>
<keyword evidence="2 5" id="KW-0812">Transmembrane</keyword>
<dbReference type="Proteomes" id="UP000615446">
    <property type="component" value="Unassembled WGS sequence"/>
</dbReference>